<dbReference type="Proteomes" id="UP001345691">
    <property type="component" value="Unassembled WGS sequence"/>
</dbReference>
<proteinExistence type="inferred from homology"/>
<keyword evidence="2 6" id="KW-0256">Endoplasmic reticulum</keyword>
<comment type="similarity">
    <text evidence="6">Belongs to the VMA21 family.</text>
</comment>
<feature type="transmembrane region" description="Helical" evidence="6">
    <location>
        <begin position="36"/>
        <end position="57"/>
    </location>
</feature>
<evidence type="ECO:0000313" key="9">
    <source>
        <dbReference type="Proteomes" id="UP001345691"/>
    </source>
</evidence>
<evidence type="ECO:0000313" key="8">
    <source>
        <dbReference type="EMBL" id="KAK5066796.1"/>
    </source>
</evidence>
<feature type="compositionally biased region" description="Low complexity" evidence="7">
    <location>
        <begin position="16"/>
        <end position="29"/>
    </location>
</feature>
<reference evidence="8 9" key="1">
    <citation type="submission" date="2023-08" db="EMBL/GenBank/DDBJ databases">
        <title>Black Yeasts Isolated from many extreme environments.</title>
        <authorList>
            <person name="Coleine C."/>
            <person name="Stajich J.E."/>
            <person name="Selbmann L."/>
        </authorList>
    </citation>
    <scope>NUCLEOTIDE SEQUENCE [LARGE SCALE GENOMIC DNA]</scope>
    <source>
        <strain evidence="8 9">CCFEE 6328</strain>
    </source>
</reference>
<accession>A0ABR0JNB6</accession>
<keyword evidence="5 6" id="KW-0968">Cytoplasmic vesicle</keyword>
<dbReference type="EMBL" id="JAVRRF010000003">
    <property type="protein sequence ID" value="KAK5066796.1"/>
    <property type="molecule type" value="Genomic_DNA"/>
</dbReference>
<evidence type="ECO:0000256" key="7">
    <source>
        <dbReference type="SAM" id="MobiDB-lite"/>
    </source>
</evidence>
<dbReference type="PANTHER" id="PTHR31792">
    <property type="entry name" value="VACUOLAR ATPASE ASSEMBLY INTEGRAL MEMBRANE PROTEIN VMA21"/>
    <property type="match status" value="1"/>
</dbReference>
<feature type="transmembrane region" description="Helical" evidence="6">
    <location>
        <begin position="69"/>
        <end position="88"/>
    </location>
</feature>
<dbReference type="InterPro" id="IPR019013">
    <property type="entry name" value="Vma21"/>
</dbReference>
<dbReference type="Pfam" id="PF09446">
    <property type="entry name" value="VMA21"/>
    <property type="match status" value="1"/>
</dbReference>
<comment type="caution">
    <text evidence="8">The sequence shown here is derived from an EMBL/GenBank/DDBJ whole genome shotgun (WGS) entry which is preliminary data.</text>
</comment>
<feature type="compositionally biased region" description="Basic and acidic residues" evidence="7">
    <location>
        <begin position="1"/>
        <end position="12"/>
    </location>
</feature>
<comment type="caution">
    <text evidence="6">Lacks conserved residue(s) required for the propagation of feature annotation.</text>
</comment>
<feature type="region of interest" description="Disordered" evidence="7">
    <location>
        <begin position="1"/>
        <end position="30"/>
    </location>
</feature>
<evidence type="ECO:0000256" key="2">
    <source>
        <dbReference type="ARBA" id="ARBA00022824"/>
    </source>
</evidence>
<gene>
    <name evidence="8" type="primary">VMA21</name>
    <name evidence="8" type="ORF">LTR69_002143</name>
</gene>
<organism evidence="8 9">
    <name type="scientific">Exophiala sideris</name>
    <dbReference type="NCBI Taxonomy" id="1016849"/>
    <lineage>
        <taxon>Eukaryota</taxon>
        <taxon>Fungi</taxon>
        <taxon>Dikarya</taxon>
        <taxon>Ascomycota</taxon>
        <taxon>Pezizomycotina</taxon>
        <taxon>Eurotiomycetes</taxon>
        <taxon>Chaetothyriomycetidae</taxon>
        <taxon>Chaetothyriales</taxon>
        <taxon>Herpotrichiellaceae</taxon>
        <taxon>Exophiala</taxon>
    </lineage>
</organism>
<name>A0ABR0JNB6_9EURO</name>
<evidence type="ECO:0000256" key="5">
    <source>
        <dbReference type="ARBA" id="ARBA00023329"/>
    </source>
</evidence>
<dbReference type="PANTHER" id="PTHR31792:SF3">
    <property type="entry name" value="VACUOLAR ATPASE ASSEMBLY INTEGRAL MEMBRANE PROTEIN VMA21"/>
    <property type="match status" value="1"/>
</dbReference>
<comment type="function">
    <text evidence="6">Required for the assembly of the V0 complex of the vacuolar ATPase (V-ATPase) in the endoplasmic reticulum.</text>
</comment>
<protein>
    <submittedName>
        <fullName evidence="8">Vacuolar ATPase assembly integral membrane protein vma21</fullName>
    </submittedName>
</protein>
<evidence type="ECO:0000256" key="4">
    <source>
        <dbReference type="ARBA" id="ARBA00023136"/>
    </source>
</evidence>
<keyword evidence="4 6" id="KW-0472">Membrane</keyword>
<evidence type="ECO:0000256" key="6">
    <source>
        <dbReference type="HAMAP-Rule" id="MF_03058"/>
    </source>
</evidence>
<evidence type="ECO:0000256" key="3">
    <source>
        <dbReference type="ARBA" id="ARBA00022989"/>
    </source>
</evidence>
<keyword evidence="9" id="KW-1185">Reference proteome</keyword>
<comment type="subcellular location">
    <subcellularLocation>
        <location evidence="6">Endoplasmic reticulum membrane</location>
        <topology evidence="6">Multi-pass membrane protein</topology>
    </subcellularLocation>
    <subcellularLocation>
        <location evidence="6">Endoplasmic reticulum-Golgi intermediate compartment membrane</location>
        <topology evidence="6">Multi-pass membrane protein</topology>
    </subcellularLocation>
    <subcellularLocation>
        <location evidence="6">Cytoplasmic vesicle</location>
        <location evidence="6">COPII-coated vesicle membrane</location>
        <topology evidence="6">Multi-pass membrane protein</topology>
    </subcellularLocation>
</comment>
<evidence type="ECO:0000256" key="1">
    <source>
        <dbReference type="ARBA" id="ARBA00022692"/>
    </source>
</evidence>
<dbReference type="HAMAP" id="MF_03058">
    <property type="entry name" value="VMA21"/>
    <property type="match status" value="1"/>
</dbReference>
<keyword evidence="1 6" id="KW-0812">Transmembrane</keyword>
<sequence>MATRRNIPEKTISEAQGGSSSSTQVSDTSPAVPGHVIYKLLGFTFAMIVIPIGSYFMTVNVVFRGNSTYAGALAAIMANVVLIGYIIVAMREDQSERIEAEQKGKKAQ</sequence>
<keyword evidence="3 6" id="KW-1133">Transmembrane helix</keyword>